<sequence>MEQYIIVGLIVAGCAAYILRKFIFKPKNSSICNGCDRCGGRKPKSGCH</sequence>
<dbReference type="AlphaFoldDB" id="A0A220S055"/>
<dbReference type="EMBL" id="CP022278">
    <property type="protein sequence ID" value="ASK26768.1"/>
    <property type="molecule type" value="Genomic_DNA"/>
</dbReference>
<organism evidence="1 2">
    <name type="scientific">Neisseria chenwenguii</name>
    <dbReference type="NCBI Taxonomy" id="1853278"/>
    <lineage>
        <taxon>Bacteria</taxon>
        <taxon>Pseudomonadati</taxon>
        <taxon>Pseudomonadota</taxon>
        <taxon>Betaproteobacteria</taxon>
        <taxon>Neisseriales</taxon>
        <taxon>Neisseriaceae</taxon>
        <taxon>Neisseria</taxon>
    </lineage>
</organism>
<accession>A0A220S055</accession>
<proteinExistence type="predicted"/>
<name>A0A220S055_9NEIS</name>
<keyword evidence="2" id="KW-1185">Reference proteome</keyword>
<dbReference type="KEGG" id="nei:BG910_02550"/>
<reference evidence="1 2" key="1">
    <citation type="submission" date="2017-06" db="EMBL/GenBank/DDBJ databases">
        <title>Neisseria chenwenguii sp. nov., isolated from the intestinal contents of Tibetan Plateau Pika in Yushu, Qinghai Province, China.</title>
        <authorList>
            <person name="Zhang G."/>
        </authorList>
    </citation>
    <scope>NUCLEOTIDE SEQUENCE [LARGE SCALE GENOMIC DNA]</scope>
    <source>
        <strain evidence="1 2">10023</strain>
    </source>
</reference>
<protein>
    <submittedName>
        <fullName evidence="1">FeoB-associated Cys-rich membrane protein</fullName>
    </submittedName>
</protein>
<evidence type="ECO:0000313" key="2">
    <source>
        <dbReference type="Proteomes" id="UP000198238"/>
    </source>
</evidence>
<dbReference type="RefSeq" id="WP_089035489.1">
    <property type="nucleotide sequence ID" value="NZ_CP022278.1"/>
</dbReference>
<evidence type="ECO:0000313" key="1">
    <source>
        <dbReference type="EMBL" id="ASK26768.1"/>
    </source>
</evidence>
<gene>
    <name evidence="1" type="ORF">BG910_02550</name>
</gene>
<dbReference type="Pfam" id="PF12669">
    <property type="entry name" value="FeoB_associated"/>
    <property type="match status" value="1"/>
</dbReference>
<dbReference type="OrthoDB" id="8606536at2"/>
<dbReference type="Proteomes" id="UP000198238">
    <property type="component" value="Chromosome"/>
</dbReference>